<evidence type="ECO:0000313" key="3">
    <source>
        <dbReference type="Proteomes" id="UP000051048"/>
    </source>
</evidence>
<sequence length="209" mass="22873">MKIFIVGGTGRVGQSLAKQLLQAGHEVIVGSRHEVAELVALGIKFKKLDLHASVVEIAQVIGQVDAIYFTAGSRGKDLLQSDAFGAVKTMEAAKLNGINRYIMLSAQKSLEPEFWDLEPYVHIKDYYTAKFFADKYLMDSTTLNFTILQPVALVEEKGTGQFASGEVINKTIAIDDVALALLVALEQPTTFKKVLPISNGNQSLSEIWN</sequence>
<feature type="domain" description="NAD(P)-binding" evidence="1">
    <location>
        <begin position="7"/>
        <end position="188"/>
    </location>
</feature>
<dbReference type="AlphaFoldDB" id="A0A0R1T8T7"/>
<dbReference type="PANTHER" id="PTHR15020:SF50">
    <property type="entry name" value="UPF0659 PROTEIN YMR090W"/>
    <property type="match status" value="1"/>
</dbReference>
<evidence type="ECO:0000313" key="2">
    <source>
        <dbReference type="EMBL" id="KRL77807.1"/>
    </source>
</evidence>
<dbReference type="Pfam" id="PF13460">
    <property type="entry name" value="NAD_binding_10"/>
    <property type="match status" value="1"/>
</dbReference>
<dbReference type="SUPFAM" id="SSF51735">
    <property type="entry name" value="NAD(P)-binding Rossmann-fold domains"/>
    <property type="match status" value="1"/>
</dbReference>
<dbReference type="InterPro" id="IPR016040">
    <property type="entry name" value="NAD(P)-bd_dom"/>
</dbReference>
<dbReference type="Proteomes" id="UP000051048">
    <property type="component" value="Unassembled WGS sequence"/>
</dbReference>
<dbReference type="PATRIC" id="fig|1423740.3.peg.1311"/>
<dbReference type="PANTHER" id="PTHR15020">
    <property type="entry name" value="FLAVIN REDUCTASE-RELATED"/>
    <property type="match status" value="1"/>
</dbReference>
<reference evidence="2 3" key="1">
    <citation type="journal article" date="2015" name="Genome Announc.">
        <title>Expanding the biotechnology potential of lactobacilli through comparative genomics of 213 strains and associated genera.</title>
        <authorList>
            <person name="Sun Z."/>
            <person name="Harris H.M."/>
            <person name="McCann A."/>
            <person name="Guo C."/>
            <person name="Argimon S."/>
            <person name="Zhang W."/>
            <person name="Yang X."/>
            <person name="Jeffery I.B."/>
            <person name="Cooney J.C."/>
            <person name="Kagawa T.F."/>
            <person name="Liu W."/>
            <person name="Song Y."/>
            <person name="Salvetti E."/>
            <person name="Wrobel A."/>
            <person name="Rasinkangas P."/>
            <person name="Parkhill J."/>
            <person name="Rea M.C."/>
            <person name="O'Sullivan O."/>
            <person name="Ritari J."/>
            <person name="Douillard F.P."/>
            <person name="Paul Ross R."/>
            <person name="Yang R."/>
            <person name="Briner A.E."/>
            <person name="Felis G.E."/>
            <person name="de Vos W.M."/>
            <person name="Barrangou R."/>
            <person name="Klaenhammer T.R."/>
            <person name="Caufield P.W."/>
            <person name="Cui Y."/>
            <person name="Zhang H."/>
            <person name="O'Toole P.W."/>
        </authorList>
    </citation>
    <scope>NUCLEOTIDE SEQUENCE [LARGE SCALE GENOMIC DNA]</scope>
    <source>
        <strain evidence="2 3">DSM 15833</strain>
    </source>
</reference>
<accession>A0A0R1T8T7</accession>
<protein>
    <submittedName>
        <fullName evidence="2">NAD-dependent epimerase dehydratase</fullName>
    </submittedName>
</protein>
<dbReference type="OrthoDB" id="9785372at2"/>
<evidence type="ECO:0000259" key="1">
    <source>
        <dbReference type="Pfam" id="PF13460"/>
    </source>
</evidence>
<dbReference type="RefSeq" id="WP_056986849.1">
    <property type="nucleotide sequence ID" value="NZ_AZFH01000161.1"/>
</dbReference>
<dbReference type="EMBL" id="AZFH01000161">
    <property type="protein sequence ID" value="KRL77807.1"/>
    <property type="molecule type" value="Genomic_DNA"/>
</dbReference>
<dbReference type="STRING" id="1423740.FC36_GL001215"/>
<name>A0A0R1T8T7_9LACO</name>
<comment type="caution">
    <text evidence="2">The sequence shown here is derived from an EMBL/GenBank/DDBJ whole genome shotgun (WGS) entry which is preliminary data.</text>
</comment>
<gene>
    <name evidence="2" type="ORF">FC36_GL001215</name>
</gene>
<proteinExistence type="predicted"/>
<organism evidence="2 3">
    <name type="scientific">Ligilactobacillus equi DSM 15833 = JCM 10991</name>
    <dbReference type="NCBI Taxonomy" id="1423740"/>
    <lineage>
        <taxon>Bacteria</taxon>
        <taxon>Bacillati</taxon>
        <taxon>Bacillota</taxon>
        <taxon>Bacilli</taxon>
        <taxon>Lactobacillales</taxon>
        <taxon>Lactobacillaceae</taxon>
        <taxon>Ligilactobacillus</taxon>
    </lineage>
</organism>
<dbReference type="InterPro" id="IPR036291">
    <property type="entry name" value="NAD(P)-bd_dom_sf"/>
</dbReference>
<dbReference type="Gene3D" id="3.40.50.720">
    <property type="entry name" value="NAD(P)-binding Rossmann-like Domain"/>
    <property type="match status" value="1"/>
</dbReference>